<sequence>MNDVYKYASLNIAALRSAADEAGFLFAERDVYCEFGFTADFASILDRPVGEMRLVYRPIGEMRLGLDLRYQECRLLGRSTLVWKGGTEPAQPLNSRAWVYKEKMFARRTLGFQQNTMAWLCRQMERSESDNPVVSLRPSLNLRLRQMSTECLLETVVREYSALKLTRQTDKLLAVSAIAKDIATPGTHHYAGL</sequence>
<accession>A0A1V8T5W7</accession>
<dbReference type="PANTHER" id="PTHR33112">
    <property type="entry name" value="DOMAIN PROTEIN, PUTATIVE-RELATED"/>
    <property type="match status" value="1"/>
</dbReference>
<protein>
    <submittedName>
        <fullName evidence="1">Uncharacterized protein</fullName>
    </submittedName>
</protein>
<organism evidence="1 2">
    <name type="scientific">Cryoendolithus antarcticus</name>
    <dbReference type="NCBI Taxonomy" id="1507870"/>
    <lineage>
        <taxon>Eukaryota</taxon>
        <taxon>Fungi</taxon>
        <taxon>Dikarya</taxon>
        <taxon>Ascomycota</taxon>
        <taxon>Pezizomycotina</taxon>
        <taxon>Dothideomycetes</taxon>
        <taxon>Dothideomycetidae</taxon>
        <taxon>Cladosporiales</taxon>
        <taxon>Cladosporiaceae</taxon>
        <taxon>Cryoendolithus</taxon>
    </lineage>
</organism>
<dbReference type="Proteomes" id="UP000192596">
    <property type="component" value="Unassembled WGS sequence"/>
</dbReference>
<gene>
    <name evidence="1" type="ORF">B0A48_08584</name>
</gene>
<dbReference type="AlphaFoldDB" id="A0A1V8T5W7"/>
<comment type="caution">
    <text evidence="1">The sequence shown here is derived from an EMBL/GenBank/DDBJ whole genome shotgun (WGS) entry which is preliminary data.</text>
</comment>
<dbReference type="EMBL" id="NAJO01000016">
    <property type="protein sequence ID" value="OQO06796.1"/>
    <property type="molecule type" value="Genomic_DNA"/>
</dbReference>
<dbReference type="InParanoid" id="A0A1V8T5W7"/>
<dbReference type="OrthoDB" id="2958217at2759"/>
<proteinExistence type="predicted"/>
<evidence type="ECO:0000313" key="2">
    <source>
        <dbReference type="Proteomes" id="UP000192596"/>
    </source>
</evidence>
<keyword evidence="2" id="KW-1185">Reference proteome</keyword>
<evidence type="ECO:0000313" key="1">
    <source>
        <dbReference type="EMBL" id="OQO06796.1"/>
    </source>
</evidence>
<name>A0A1V8T5W7_9PEZI</name>
<dbReference type="PANTHER" id="PTHR33112:SF16">
    <property type="entry name" value="HETEROKARYON INCOMPATIBILITY DOMAIN-CONTAINING PROTEIN"/>
    <property type="match status" value="1"/>
</dbReference>
<reference evidence="2" key="1">
    <citation type="submission" date="2017-03" db="EMBL/GenBank/DDBJ databases">
        <title>Genomes of endolithic fungi from Antarctica.</title>
        <authorList>
            <person name="Coleine C."/>
            <person name="Masonjones S."/>
            <person name="Stajich J.E."/>
        </authorList>
    </citation>
    <scope>NUCLEOTIDE SEQUENCE [LARGE SCALE GENOMIC DNA]</scope>
    <source>
        <strain evidence="2">CCFEE 5527</strain>
    </source>
</reference>